<dbReference type="NCBIfam" id="TIGR00820">
    <property type="entry name" value="zip"/>
    <property type="match status" value="1"/>
</dbReference>
<evidence type="ECO:0008006" key="12">
    <source>
        <dbReference type="Google" id="ProtNLM"/>
    </source>
</evidence>
<name>A0A2A9PEB0_OPHUN</name>
<dbReference type="InterPro" id="IPR004698">
    <property type="entry name" value="Zn/Fe_permease_fun/pln"/>
</dbReference>
<evidence type="ECO:0000256" key="5">
    <source>
        <dbReference type="ARBA" id="ARBA00022989"/>
    </source>
</evidence>
<reference evidence="10 11" key="1">
    <citation type="journal article" date="2015" name="BMC Genomics">
        <title>Gene expression during zombie ant biting behavior reflects the complexity underlying fungal parasitic behavioral manipulation.</title>
        <authorList>
            <person name="de Bekker C."/>
            <person name="Ohm R.A."/>
            <person name="Loreto R.G."/>
            <person name="Sebastian A."/>
            <person name="Albert I."/>
            <person name="Merrow M."/>
            <person name="Brachmann A."/>
            <person name="Hughes D.P."/>
        </authorList>
    </citation>
    <scope>NUCLEOTIDE SEQUENCE [LARGE SCALE GENOMIC DNA]</scope>
    <source>
        <strain evidence="10 11">SC16a</strain>
    </source>
</reference>
<evidence type="ECO:0000256" key="9">
    <source>
        <dbReference type="SAM" id="MobiDB-lite"/>
    </source>
</evidence>
<organism evidence="10 11">
    <name type="scientific">Ophiocordyceps unilateralis</name>
    <name type="common">Zombie-ant fungus</name>
    <name type="synonym">Torrubia unilateralis</name>
    <dbReference type="NCBI Taxonomy" id="268505"/>
    <lineage>
        <taxon>Eukaryota</taxon>
        <taxon>Fungi</taxon>
        <taxon>Dikarya</taxon>
        <taxon>Ascomycota</taxon>
        <taxon>Pezizomycotina</taxon>
        <taxon>Sordariomycetes</taxon>
        <taxon>Hypocreomycetidae</taxon>
        <taxon>Hypocreales</taxon>
        <taxon>Ophiocordycipitaceae</taxon>
        <taxon>Ophiocordyceps</taxon>
    </lineage>
</organism>
<dbReference type="Proteomes" id="UP000037136">
    <property type="component" value="Unassembled WGS sequence"/>
</dbReference>
<feature type="transmembrane region" description="Helical" evidence="8">
    <location>
        <begin position="241"/>
        <end position="260"/>
    </location>
</feature>
<feature type="transmembrane region" description="Helical" evidence="8">
    <location>
        <begin position="188"/>
        <end position="215"/>
    </location>
</feature>
<evidence type="ECO:0000313" key="11">
    <source>
        <dbReference type="Proteomes" id="UP000037136"/>
    </source>
</evidence>
<keyword evidence="5 8" id="KW-1133">Transmembrane helix</keyword>
<evidence type="ECO:0000256" key="3">
    <source>
        <dbReference type="ARBA" id="ARBA00022448"/>
    </source>
</evidence>
<accession>A0A2A9PEB0</accession>
<comment type="caution">
    <text evidence="10">The sequence shown here is derived from an EMBL/GenBank/DDBJ whole genome shotgun (WGS) entry which is preliminary data.</text>
</comment>
<dbReference type="Pfam" id="PF02535">
    <property type="entry name" value="Zip"/>
    <property type="match status" value="1"/>
</dbReference>
<evidence type="ECO:0000313" key="10">
    <source>
        <dbReference type="EMBL" id="PFH59237.1"/>
    </source>
</evidence>
<dbReference type="OrthoDB" id="448280at2759"/>
<evidence type="ECO:0000256" key="4">
    <source>
        <dbReference type="ARBA" id="ARBA00022692"/>
    </source>
</evidence>
<comment type="similarity">
    <text evidence="2 8">Belongs to the ZIP transporter (TC 2.A.5) family.</text>
</comment>
<feature type="transmembrane region" description="Helical" evidence="8">
    <location>
        <begin position="55"/>
        <end position="76"/>
    </location>
</feature>
<sequence>MAGPKPQCGSEKQDEGYDLGLHVLGLFLVLIFSILGCGFPVAAKKIKWMKIPPKIFFACKHFGTGVLIATAFVHLLPTAFESLGDPCLPDLFTEKYPPLPGVIMMASMFCLFVIEMVLNAKTGGHSHGGPTGTDIVVNDKASEMTSSTAPTPDAPAQEGMFRDEEDKEISPAEFKKMSTNISLLEGGILFHSIFVGMTVSITVDGFVVLLIAILFHQMFEGLGLGSRIAAVPYPKKSIRPWLLVLAFGTTAPIGQAIGLVSRNSYDEKSALGLIIVGVFNAISSGLLLYAALVDLLAEDFLSDEANHLMNGKKKAIAFCWVLFGAAGMSVVGIFA</sequence>
<protein>
    <recommendedName>
        <fullName evidence="12">Zinc/iron permease</fullName>
    </recommendedName>
</protein>
<gene>
    <name evidence="10" type="ORF">XA68_12636</name>
</gene>
<comment type="caution">
    <text evidence="8">Lacks conserved residue(s) required for the propagation of feature annotation.</text>
</comment>
<proteinExistence type="inferred from homology"/>
<keyword evidence="11" id="KW-1185">Reference proteome</keyword>
<evidence type="ECO:0000256" key="2">
    <source>
        <dbReference type="ARBA" id="ARBA00006939"/>
    </source>
</evidence>
<feature type="transmembrane region" description="Helical" evidence="8">
    <location>
        <begin position="20"/>
        <end position="43"/>
    </location>
</feature>
<dbReference type="STRING" id="268505.A0A2A9PEB0"/>
<comment type="subcellular location">
    <subcellularLocation>
        <location evidence="1 8">Membrane</location>
        <topology evidence="1 8">Multi-pass membrane protein</topology>
    </subcellularLocation>
</comment>
<reference evidence="10 11" key="2">
    <citation type="journal article" date="2017" name="Sci. Rep.">
        <title>Ant-infecting Ophiocordyceps genomes reveal a high diversity of potential behavioral manipulation genes and a possible major role for enterotoxins.</title>
        <authorList>
            <person name="de Bekker C."/>
            <person name="Ohm R.A."/>
            <person name="Evans H.C."/>
            <person name="Brachmann A."/>
            <person name="Hughes D.P."/>
        </authorList>
    </citation>
    <scope>NUCLEOTIDE SEQUENCE [LARGE SCALE GENOMIC DNA]</scope>
    <source>
        <strain evidence="10 11">SC16a</strain>
    </source>
</reference>
<feature type="transmembrane region" description="Helical" evidence="8">
    <location>
        <begin position="96"/>
        <end position="118"/>
    </location>
</feature>
<evidence type="ECO:0000256" key="6">
    <source>
        <dbReference type="ARBA" id="ARBA00023065"/>
    </source>
</evidence>
<dbReference type="EMBL" id="LAZP02000215">
    <property type="protein sequence ID" value="PFH59237.1"/>
    <property type="molecule type" value="Genomic_DNA"/>
</dbReference>
<dbReference type="InterPro" id="IPR003689">
    <property type="entry name" value="ZIP"/>
</dbReference>
<dbReference type="AlphaFoldDB" id="A0A2A9PEB0"/>
<evidence type="ECO:0000256" key="8">
    <source>
        <dbReference type="RuleBase" id="RU362088"/>
    </source>
</evidence>
<keyword evidence="6 8" id="KW-0406">Ion transport</keyword>
<evidence type="ECO:0000256" key="1">
    <source>
        <dbReference type="ARBA" id="ARBA00004141"/>
    </source>
</evidence>
<evidence type="ECO:0000256" key="7">
    <source>
        <dbReference type="ARBA" id="ARBA00023136"/>
    </source>
</evidence>
<feature type="transmembrane region" description="Helical" evidence="8">
    <location>
        <begin position="272"/>
        <end position="295"/>
    </location>
</feature>
<feature type="region of interest" description="Disordered" evidence="9">
    <location>
        <begin position="144"/>
        <end position="165"/>
    </location>
</feature>
<keyword evidence="4 8" id="KW-0812">Transmembrane</keyword>
<keyword evidence="7 8" id="KW-0472">Membrane</keyword>
<dbReference type="PANTHER" id="PTHR11040">
    <property type="entry name" value="ZINC/IRON TRANSPORTER"/>
    <property type="match status" value="1"/>
</dbReference>
<dbReference type="GO" id="GO:0005886">
    <property type="term" value="C:plasma membrane"/>
    <property type="evidence" value="ECO:0007669"/>
    <property type="project" value="TreeGrafter"/>
</dbReference>
<keyword evidence="3 8" id="KW-0813">Transport</keyword>
<dbReference type="GO" id="GO:0005385">
    <property type="term" value="F:zinc ion transmembrane transporter activity"/>
    <property type="evidence" value="ECO:0007669"/>
    <property type="project" value="InterPro"/>
</dbReference>
<feature type="transmembrane region" description="Helical" evidence="8">
    <location>
        <begin position="315"/>
        <end position="334"/>
    </location>
</feature>
<dbReference type="PANTHER" id="PTHR11040:SF24">
    <property type="entry name" value="FE(2+) TRANSPORTER 3"/>
    <property type="match status" value="1"/>
</dbReference>